<accession>A0A1G1X993</accession>
<name>A0A1G1X993_9BACT</name>
<evidence type="ECO:0000313" key="2">
    <source>
        <dbReference type="Proteomes" id="UP000177941"/>
    </source>
</evidence>
<gene>
    <name evidence="1" type="ORF">A3E36_03235</name>
</gene>
<protein>
    <recommendedName>
        <fullName evidence="3">DUF4157 domain-containing protein</fullName>
    </recommendedName>
</protein>
<evidence type="ECO:0008006" key="3">
    <source>
        <dbReference type="Google" id="ProtNLM"/>
    </source>
</evidence>
<evidence type="ECO:0000313" key="1">
    <source>
        <dbReference type="EMBL" id="OGY36579.1"/>
    </source>
</evidence>
<comment type="caution">
    <text evidence="1">The sequence shown here is derived from an EMBL/GenBank/DDBJ whole genome shotgun (WGS) entry which is preliminary data.</text>
</comment>
<reference evidence="1 2" key="1">
    <citation type="journal article" date="2016" name="Nat. Commun.">
        <title>Thousands of microbial genomes shed light on interconnected biogeochemical processes in an aquifer system.</title>
        <authorList>
            <person name="Anantharaman K."/>
            <person name="Brown C.T."/>
            <person name="Hug L.A."/>
            <person name="Sharon I."/>
            <person name="Castelle C.J."/>
            <person name="Probst A.J."/>
            <person name="Thomas B.C."/>
            <person name="Singh A."/>
            <person name="Wilkins M.J."/>
            <person name="Karaoz U."/>
            <person name="Brodie E.L."/>
            <person name="Williams K.H."/>
            <person name="Hubbard S.S."/>
            <person name="Banfield J.F."/>
        </authorList>
    </citation>
    <scope>NUCLEOTIDE SEQUENCE [LARGE SCALE GENOMIC DNA]</scope>
</reference>
<dbReference type="AlphaFoldDB" id="A0A1G1X993"/>
<organism evidence="1 2">
    <name type="scientific">Candidatus Andersenbacteria bacterium RIFCSPHIGHO2_12_FULL_45_11b</name>
    <dbReference type="NCBI Taxonomy" id="1797282"/>
    <lineage>
        <taxon>Bacteria</taxon>
        <taxon>Candidatus Anderseniibacteriota</taxon>
    </lineage>
</organism>
<sequence length="125" mass="14543">MIRLILNLPYSILGSLIALISIPKKISLHKNPGAVIVTVEKLWWRFGYLKNIRATAVGNLVILGPNIEHKDLEHELIHIEQYQRMPIIQPILYYIELLKNGYQNNKYEIEAYRKAGNAYKNNFNI</sequence>
<proteinExistence type="predicted"/>
<dbReference type="EMBL" id="MHHS01000032">
    <property type="protein sequence ID" value="OGY36579.1"/>
    <property type="molecule type" value="Genomic_DNA"/>
</dbReference>
<dbReference type="Proteomes" id="UP000177941">
    <property type="component" value="Unassembled WGS sequence"/>
</dbReference>